<keyword evidence="1" id="KW-0732">Signal</keyword>
<comment type="caution">
    <text evidence="2">The sequence shown here is derived from an EMBL/GenBank/DDBJ whole genome shotgun (WGS) entry which is preliminary data.</text>
</comment>
<evidence type="ECO:0000313" key="2">
    <source>
        <dbReference type="EMBL" id="MCB4809083.1"/>
    </source>
</evidence>
<reference evidence="2" key="1">
    <citation type="submission" date="2021-10" db="EMBL/GenBank/DDBJ databases">
        <title>Tamlana sargassums sp. nov., and Tamlana laminarinivorans sp. nov., two new bacteria isolated from the brown alga.</title>
        <authorList>
            <person name="Li J."/>
        </authorList>
    </citation>
    <scope>NUCLEOTIDE SEQUENCE</scope>
    <source>
        <strain evidence="2">62-3</strain>
    </source>
</reference>
<proteinExistence type="predicted"/>
<dbReference type="RefSeq" id="WP_226696465.1">
    <property type="nucleotide sequence ID" value="NZ_JAJAPX010000005.1"/>
</dbReference>
<dbReference type="Proteomes" id="UP001139286">
    <property type="component" value="Unassembled WGS sequence"/>
</dbReference>
<name>A0A9X1I840_9FLAO</name>
<protein>
    <submittedName>
        <fullName evidence="2">Uncharacterized protein</fullName>
    </submittedName>
</protein>
<sequence>MRKLHLTFIAFLMLISAHAQYGITKKRKPEAELIKTLPLLVVLHDYDDPLYQRMKADLKEAMQKYWHYSDEIIFVSKDELREYDKDETKRDKYAYLMFSERLYQANVPAGCFCIGLLNKKTFTHFKKFGNYGEKLTMADYKQGLYWLQKDLETVFSFSKIKENGQNAIEIFKENIKVNTLLLDKDLVTDELIENIGENYNYNYSIVSKEEIDQAIMEGRRNVMYLKPFYLINRPIVKTSRSTDFTQSNPTGLGQPLIKINETQTTKVSSFTLNNVYRAEDNNLLAMFKANAKDKTTLKQFKKVMKVLK</sequence>
<feature type="signal peptide" evidence="1">
    <location>
        <begin position="1"/>
        <end position="19"/>
    </location>
</feature>
<evidence type="ECO:0000256" key="1">
    <source>
        <dbReference type="SAM" id="SignalP"/>
    </source>
</evidence>
<keyword evidence="3" id="KW-1185">Reference proteome</keyword>
<organism evidence="2 3">
    <name type="scientific">Neotamlana sargassicola</name>
    <dbReference type="NCBI Taxonomy" id="2883125"/>
    <lineage>
        <taxon>Bacteria</taxon>
        <taxon>Pseudomonadati</taxon>
        <taxon>Bacteroidota</taxon>
        <taxon>Flavobacteriia</taxon>
        <taxon>Flavobacteriales</taxon>
        <taxon>Flavobacteriaceae</taxon>
        <taxon>Neotamlana</taxon>
    </lineage>
</organism>
<gene>
    <name evidence="2" type="ORF">LG651_12565</name>
</gene>
<dbReference type="EMBL" id="JAJAPX010000005">
    <property type="protein sequence ID" value="MCB4809083.1"/>
    <property type="molecule type" value="Genomic_DNA"/>
</dbReference>
<evidence type="ECO:0000313" key="3">
    <source>
        <dbReference type="Proteomes" id="UP001139286"/>
    </source>
</evidence>
<accession>A0A9X1I840</accession>
<dbReference type="AlphaFoldDB" id="A0A9X1I840"/>
<feature type="chain" id="PRO_5040803627" evidence="1">
    <location>
        <begin position="20"/>
        <end position="308"/>
    </location>
</feature>